<dbReference type="EMBL" id="NPIC01000001">
    <property type="protein sequence ID" value="RDL40206.1"/>
    <property type="molecule type" value="Genomic_DNA"/>
</dbReference>
<dbReference type="STRING" id="2656787.A0A370TXE5"/>
<organism evidence="2 3">
    <name type="scientific">Venustampulla echinocandica</name>
    <dbReference type="NCBI Taxonomy" id="2656787"/>
    <lineage>
        <taxon>Eukaryota</taxon>
        <taxon>Fungi</taxon>
        <taxon>Dikarya</taxon>
        <taxon>Ascomycota</taxon>
        <taxon>Pezizomycotina</taxon>
        <taxon>Leotiomycetes</taxon>
        <taxon>Helotiales</taxon>
        <taxon>Pleuroascaceae</taxon>
        <taxon>Venustampulla</taxon>
    </lineage>
</organism>
<dbReference type="Gene3D" id="3.90.1300.10">
    <property type="entry name" value="Amidase signature (AS) domain"/>
    <property type="match status" value="1"/>
</dbReference>
<dbReference type="GeneID" id="43593034"/>
<reference evidence="2 3" key="1">
    <citation type="journal article" date="2018" name="IMA Fungus">
        <title>IMA Genome-F 9: Draft genome sequence of Annulohypoxylon stygium, Aspergillus mulundensis, Berkeleyomyces basicola (syn. Thielaviopsis basicola), Ceratocystis smalleyi, two Cercospora beticola strains, Coleophoma cylindrospora, Fusarium fracticaudum, Phialophora cf. hyalina, and Morchella septimelata.</title>
        <authorList>
            <person name="Wingfield B.D."/>
            <person name="Bills G.F."/>
            <person name="Dong Y."/>
            <person name="Huang W."/>
            <person name="Nel W.J."/>
            <person name="Swalarsk-Parry B.S."/>
            <person name="Vaghefi N."/>
            <person name="Wilken P.M."/>
            <person name="An Z."/>
            <person name="de Beer Z.W."/>
            <person name="De Vos L."/>
            <person name="Chen L."/>
            <person name="Duong T.A."/>
            <person name="Gao Y."/>
            <person name="Hammerbacher A."/>
            <person name="Kikkert J.R."/>
            <person name="Li Y."/>
            <person name="Li H."/>
            <person name="Li K."/>
            <person name="Li Q."/>
            <person name="Liu X."/>
            <person name="Ma X."/>
            <person name="Naidoo K."/>
            <person name="Pethybridge S.J."/>
            <person name="Sun J."/>
            <person name="Steenkamp E.T."/>
            <person name="van der Nest M.A."/>
            <person name="van Wyk S."/>
            <person name="Wingfield M.J."/>
            <person name="Xiong C."/>
            <person name="Yue Q."/>
            <person name="Zhang X."/>
        </authorList>
    </citation>
    <scope>NUCLEOTIDE SEQUENCE [LARGE SCALE GENOMIC DNA]</scope>
    <source>
        <strain evidence="2 3">BP 5553</strain>
    </source>
</reference>
<name>A0A370TXE5_9HELO</name>
<comment type="similarity">
    <text evidence="1">Belongs to the amidase family.</text>
</comment>
<dbReference type="SUPFAM" id="SSF75304">
    <property type="entry name" value="Amidase signature (AS) enzymes"/>
    <property type="match status" value="1"/>
</dbReference>
<proteinExistence type="inferred from homology"/>
<evidence type="ECO:0000256" key="1">
    <source>
        <dbReference type="ARBA" id="ARBA00009199"/>
    </source>
</evidence>
<dbReference type="PANTHER" id="PTHR46072">
    <property type="entry name" value="AMIDASE-RELATED-RELATED"/>
    <property type="match status" value="1"/>
</dbReference>
<keyword evidence="3" id="KW-1185">Reference proteome</keyword>
<dbReference type="InterPro" id="IPR036928">
    <property type="entry name" value="AS_sf"/>
</dbReference>
<dbReference type="Proteomes" id="UP000254866">
    <property type="component" value="Unassembled WGS sequence"/>
</dbReference>
<dbReference type="OrthoDB" id="6428749at2759"/>
<sequence length="150" mass="16948">MPLSEQANTSRGNAIYIIAGGRGTIFRVYVADLGLRDASVADVQPPLINLPYTFPKNVSRIADDFLTNEELKITSFDAPELVRLIREKSYTCEAVTRAFLRRAALAQKVVNCITELLPERTIARARYLDSLPEPLDHFMAFRYQSRNTRA</sequence>
<evidence type="ECO:0000313" key="2">
    <source>
        <dbReference type="EMBL" id="RDL40206.1"/>
    </source>
</evidence>
<protein>
    <submittedName>
        <fullName evidence="2">Uncharacterized protein</fullName>
    </submittedName>
</protein>
<dbReference type="RefSeq" id="XP_031872862.1">
    <property type="nucleotide sequence ID" value="XM_032008808.1"/>
</dbReference>
<dbReference type="AlphaFoldDB" id="A0A370TXE5"/>
<evidence type="ECO:0000313" key="3">
    <source>
        <dbReference type="Proteomes" id="UP000254866"/>
    </source>
</evidence>
<gene>
    <name evidence="2" type="ORF">BP5553_00185</name>
</gene>
<comment type="caution">
    <text evidence="2">The sequence shown here is derived from an EMBL/GenBank/DDBJ whole genome shotgun (WGS) entry which is preliminary data.</text>
</comment>
<accession>A0A370TXE5</accession>